<keyword evidence="2" id="KW-0964">Secreted</keyword>
<keyword evidence="8" id="KW-0732">Signal</keyword>
<feature type="disulfide bond" evidence="7">
    <location>
        <begin position="80"/>
        <end position="95"/>
    </location>
</feature>
<evidence type="ECO:0000313" key="11">
    <source>
        <dbReference type="Proteomes" id="UP000814243"/>
    </source>
</evidence>
<feature type="signal peptide" evidence="8">
    <location>
        <begin position="1"/>
        <end position="17"/>
    </location>
</feature>
<evidence type="ECO:0000256" key="2">
    <source>
        <dbReference type="ARBA" id="ARBA00022525"/>
    </source>
</evidence>
<dbReference type="AlphaFoldDB" id="A0A922MGQ0"/>
<proteinExistence type="inferred from homology"/>
<evidence type="ECO:0000256" key="5">
    <source>
        <dbReference type="ARBA" id="ARBA00023157"/>
    </source>
</evidence>
<organism evidence="10 11">
    <name type="scientific">Spodoptera exigua</name>
    <name type="common">Beet armyworm</name>
    <name type="synonym">Noctua fulgens</name>
    <dbReference type="NCBI Taxonomy" id="7107"/>
    <lineage>
        <taxon>Eukaryota</taxon>
        <taxon>Metazoa</taxon>
        <taxon>Ecdysozoa</taxon>
        <taxon>Arthropoda</taxon>
        <taxon>Hexapoda</taxon>
        <taxon>Insecta</taxon>
        <taxon>Pterygota</taxon>
        <taxon>Neoptera</taxon>
        <taxon>Endopterygota</taxon>
        <taxon>Lepidoptera</taxon>
        <taxon>Glossata</taxon>
        <taxon>Ditrysia</taxon>
        <taxon>Noctuoidea</taxon>
        <taxon>Noctuidae</taxon>
        <taxon>Amphipyrinae</taxon>
        <taxon>Spodoptera</taxon>
    </lineage>
</organism>
<evidence type="ECO:0000313" key="10">
    <source>
        <dbReference type="EMBL" id="KAH9636293.1"/>
    </source>
</evidence>
<feature type="domain" description="Pacifastin" evidence="9">
    <location>
        <begin position="228"/>
        <end position="262"/>
    </location>
</feature>
<dbReference type="Pfam" id="PF05375">
    <property type="entry name" value="Pacifastin_I"/>
    <property type="match status" value="2"/>
</dbReference>
<dbReference type="PROSITE" id="PS51446">
    <property type="entry name" value="PACIFASTIN"/>
    <property type="match status" value="2"/>
</dbReference>
<feature type="disulfide bond" evidence="7">
    <location>
        <begin position="241"/>
        <end position="259"/>
    </location>
</feature>
<evidence type="ECO:0000256" key="4">
    <source>
        <dbReference type="ARBA" id="ARBA00022900"/>
    </source>
</evidence>
<keyword evidence="4 7" id="KW-0722">Serine protease inhibitor</keyword>
<dbReference type="GO" id="GO:0005576">
    <property type="term" value="C:extracellular region"/>
    <property type="evidence" value="ECO:0007669"/>
    <property type="project" value="UniProtKB-SubCell"/>
</dbReference>
<feature type="domain" description="Pacifastin" evidence="9">
    <location>
        <begin position="77"/>
        <end position="114"/>
    </location>
</feature>
<keyword evidence="5 7" id="KW-1015">Disulfide bond</keyword>
<dbReference type="SUPFAM" id="SSF57283">
    <property type="entry name" value="PMP inhibitors"/>
    <property type="match status" value="2"/>
</dbReference>
<dbReference type="Proteomes" id="UP000814243">
    <property type="component" value="Unassembled WGS sequence"/>
</dbReference>
<reference evidence="10" key="1">
    <citation type="journal article" date="2021" name="G3 (Bethesda)">
        <title>Genome and transcriptome analysis of the beet armyworm Spodoptera exigua reveals targets for pest control. .</title>
        <authorList>
            <person name="Simon S."/>
            <person name="Breeschoten T."/>
            <person name="Jansen H.J."/>
            <person name="Dirks R.P."/>
            <person name="Schranz M.E."/>
            <person name="Ros V.I.D."/>
        </authorList>
    </citation>
    <scope>NUCLEOTIDE SEQUENCE</scope>
    <source>
        <strain evidence="10">TB_SE_WUR_2020</strain>
    </source>
</reference>
<feature type="chain" id="PRO_5038124811" description="Pacifastin domain-containing protein" evidence="8">
    <location>
        <begin position="18"/>
        <end position="282"/>
    </location>
</feature>
<dbReference type="GO" id="GO:0004867">
    <property type="term" value="F:serine-type endopeptidase inhibitor activity"/>
    <property type="evidence" value="ECO:0007669"/>
    <property type="project" value="UniProtKB-UniRule"/>
</dbReference>
<dbReference type="EMBL" id="JACEFF010000509">
    <property type="protein sequence ID" value="KAH9636293.1"/>
    <property type="molecule type" value="Genomic_DNA"/>
</dbReference>
<comment type="caution">
    <text evidence="7">Lacks conserved residue(s) required for the propagation of feature annotation.</text>
</comment>
<evidence type="ECO:0000256" key="7">
    <source>
        <dbReference type="PROSITE-ProRule" id="PRU00776"/>
    </source>
</evidence>
<dbReference type="InterPro" id="IPR008037">
    <property type="entry name" value="Pacifastin_dom"/>
</dbReference>
<protein>
    <recommendedName>
        <fullName evidence="9">Pacifastin domain-containing protein</fullName>
    </recommendedName>
</protein>
<evidence type="ECO:0000256" key="8">
    <source>
        <dbReference type="SAM" id="SignalP"/>
    </source>
</evidence>
<feature type="disulfide bond" evidence="7">
    <location>
        <begin position="244"/>
        <end position="254"/>
    </location>
</feature>
<feature type="disulfide bond" evidence="7">
    <location>
        <begin position="231"/>
        <end position="246"/>
    </location>
</feature>
<evidence type="ECO:0000256" key="3">
    <source>
        <dbReference type="ARBA" id="ARBA00022690"/>
    </source>
</evidence>
<sequence>MLIGLATFVPIIVILNGLDTALYNQSTEDCESNYLYRQNNLFCTCSANGTWESKNCEDHFHYLRPRKRIYNYHLKTNIACTPNDLFLIDCNLCRCSSKGLIDVTLCTKRHCGKGHKVDDCVYGDMLRTENEMCRCSDINYYIDRLCIKVLKDPVQKIPAKEISKLDDIEKKVCNSEMVYQVNCNTCICKDGNLVCTDTACEHKKSTKMPLRAKKTTAIKSLPRLKSMNAVCEPGKRYRYKCNVCSCTKDGSPSCTTMICLENYVLDIKSLRGLLSSISVASS</sequence>
<name>A0A922MGQ0_SPOEX</name>
<dbReference type="InterPro" id="IPR036201">
    <property type="entry name" value="Pacifastin_dom_sf"/>
</dbReference>
<evidence type="ECO:0000256" key="6">
    <source>
        <dbReference type="ARBA" id="ARBA00029459"/>
    </source>
</evidence>
<gene>
    <name evidence="10" type="ORF">HF086_003260</name>
</gene>
<evidence type="ECO:0000256" key="1">
    <source>
        <dbReference type="ARBA" id="ARBA00004613"/>
    </source>
</evidence>
<accession>A0A922MGQ0</accession>
<comment type="similarity">
    <text evidence="6 7">Belongs to the protease inhibitor I19 family.</text>
</comment>
<keyword evidence="3 7" id="KW-0646">Protease inhibitor</keyword>
<comment type="subcellular location">
    <subcellularLocation>
        <location evidence="1">Secreted</location>
    </subcellularLocation>
</comment>
<comment type="caution">
    <text evidence="10">The sequence shown here is derived from an EMBL/GenBank/DDBJ whole genome shotgun (WGS) entry which is preliminary data.</text>
</comment>
<evidence type="ECO:0000259" key="9">
    <source>
        <dbReference type="PROSITE" id="PS51446"/>
    </source>
</evidence>